<keyword evidence="3 5" id="KW-1133">Transmembrane helix</keyword>
<feature type="transmembrane region" description="Helical" evidence="5">
    <location>
        <begin position="160"/>
        <end position="178"/>
    </location>
</feature>
<keyword evidence="4 5" id="KW-0472">Membrane</keyword>
<dbReference type="Proteomes" id="UP001164746">
    <property type="component" value="Chromosome 5"/>
</dbReference>
<evidence type="ECO:0000256" key="2">
    <source>
        <dbReference type="ARBA" id="ARBA00022692"/>
    </source>
</evidence>
<dbReference type="Gene3D" id="1.20.58.390">
    <property type="entry name" value="Neurotransmitter-gated ion-channel transmembrane domain"/>
    <property type="match status" value="1"/>
</dbReference>
<dbReference type="InterPro" id="IPR006202">
    <property type="entry name" value="Neur_chan_lig-bd"/>
</dbReference>
<comment type="subcellular location">
    <subcellularLocation>
        <location evidence="1">Membrane</location>
        <topology evidence="1">Multi-pass membrane protein</topology>
    </subcellularLocation>
</comment>
<dbReference type="PANTHER" id="PTHR18945">
    <property type="entry name" value="NEUROTRANSMITTER GATED ION CHANNEL"/>
    <property type="match status" value="1"/>
</dbReference>
<feature type="transmembrane region" description="Helical" evidence="5">
    <location>
        <begin position="190"/>
        <end position="211"/>
    </location>
</feature>
<dbReference type="InterPro" id="IPR038050">
    <property type="entry name" value="Neuro_actylchol_rec"/>
</dbReference>
<dbReference type="CDD" id="cd19051">
    <property type="entry name" value="LGIC_TM_cation"/>
    <property type="match status" value="1"/>
</dbReference>
<evidence type="ECO:0000256" key="3">
    <source>
        <dbReference type="ARBA" id="ARBA00022989"/>
    </source>
</evidence>
<evidence type="ECO:0000259" key="7">
    <source>
        <dbReference type="Pfam" id="PF02932"/>
    </source>
</evidence>
<dbReference type="SUPFAM" id="SSF90112">
    <property type="entry name" value="Neurotransmitter-gated ion-channel transmembrane pore"/>
    <property type="match status" value="1"/>
</dbReference>
<keyword evidence="2 5" id="KW-0812">Transmembrane</keyword>
<dbReference type="InterPro" id="IPR006201">
    <property type="entry name" value="Neur_channel"/>
</dbReference>
<evidence type="ECO:0000259" key="6">
    <source>
        <dbReference type="Pfam" id="PF02931"/>
    </source>
</evidence>
<reference evidence="8" key="1">
    <citation type="submission" date="2022-11" db="EMBL/GenBank/DDBJ databases">
        <title>Centuries of genome instability and evolution in soft-shell clam transmissible cancer (bioRxiv).</title>
        <authorList>
            <person name="Hart S.F.M."/>
            <person name="Yonemitsu M.A."/>
            <person name="Giersch R.M."/>
            <person name="Beal B.F."/>
            <person name="Arriagada G."/>
            <person name="Davis B.W."/>
            <person name="Ostrander E.A."/>
            <person name="Goff S.P."/>
            <person name="Metzger M.J."/>
        </authorList>
    </citation>
    <scope>NUCLEOTIDE SEQUENCE</scope>
    <source>
        <strain evidence="8">MELC-2E11</strain>
        <tissue evidence="8">Siphon/mantle</tissue>
    </source>
</reference>
<dbReference type="InterPro" id="IPR036734">
    <property type="entry name" value="Neur_chan_lig-bd_sf"/>
</dbReference>
<evidence type="ECO:0000256" key="1">
    <source>
        <dbReference type="ARBA" id="ARBA00004141"/>
    </source>
</evidence>
<dbReference type="Pfam" id="PF02932">
    <property type="entry name" value="Neur_chan_memb"/>
    <property type="match status" value="1"/>
</dbReference>
<evidence type="ECO:0000256" key="5">
    <source>
        <dbReference type="SAM" id="Phobius"/>
    </source>
</evidence>
<dbReference type="Pfam" id="PF02931">
    <property type="entry name" value="Neur_chan_LBD"/>
    <property type="match status" value="1"/>
</dbReference>
<dbReference type="EMBL" id="CP111016">
    <property type="protein sequence ID" value="WAR05605.1"/>
    <property type="molecule type" value="Genomic_DNA"/>
</dbReference>
<feature type="domain" description="Neurotransmitter-gated ion-channel transmembrane" evidence="7">
    <location>
        <begin position="135"/>
        <end position="223"/>
    </location>
</feature>
<dbReference type="InterPro" id="IPR018000">
    <property type="entry name" value="Neurotransmitter_ion_chnl_CS"/>
</dbReference>
<dbReference type="SUPFAM" id="SSF63712">
    <property type="entry name" value="Nicotinic receptor ligand binding domain-like"/>
    <property type="match status" value="1"/>
</dbReference>
<protein>
    <submittedName>
        <fullName evidence="8">ACHN2-like protein</fullName>
    </submittedName>
</protein>
<name>A0ABY7E9E0_MYAAR</name>
<sequence>MSLNYVAVTRQTRELPWPGGGDQTDPRITVAKWRSPGRPENYRGQVAILESTCDVDITYFPFDVQECPIKITAWSFSENDVKILKEKDQIGQREYEENAMWTLIGSSVEQEKTGDSSIIFKIKMKRKPSHFVINIITPLLLLSFLAILTFVLPISSGERASYAVTIFLSIAVFLTIVSSELPSSSDDVPILSIFLAILCVDTTAIVVVSLFQLRLLTRDEIDQPVGGCFKVIYNITMAIRCKMGGRKRKHSFNIESKGVDVKANSISWKEVVNALDYLLFWFFSPLYCGCHYILFCCLYYEPTSGTKLAII</sequence>
<accession>A0ABY7E9E0</accession>
<dbReference type="InterPro" id="IPR006029">
    <property type="entry name" value="Neurotrans-gated_channel_TM"/>
</dbReference>
<keyword evidence="9" id="KW-1185">Reference proteome</keyword>
<feature type="domain" description="Neurotransmitter-gated ion-channel ligand-binding" evidence="6">
    <location>
        <begin position="47"/>
        <end position="128"/>
    </location>
</feature>
<evidence type="ECO:0000256" key="4">
    <source>
        <dbReference type="ARBA" id="ARBA00023136"/>
    </source>
</evidence>
<evidence type="ECO:0000313" key="8">
    <source>
        <dbReference type="EMBL" id="WAR05605.1"/>
    </source>
</evidence>
<organism evidence="8 9">
    <name type="scientific">Mya arenaria</name>
    <name type="common">Soft-shell clam</name>
    <dbReference type="NCBI Taxonomy" id="6604"/>
    <lineage>
        <taxon>Eukaryota</taxon>
        <taxon>Metazoa</taxon>
        <taxon>Spiralia</taxon>
        <taxon>Lophotrochozoa</taxon>
        <taxon>Mollusca</taxon>
        <taxon>Bivalvia</taxon>
        <taxon>Autobranchia</taxon>
        <taxon>Heteroconchia</taxon>
        <taxon>Euheterodonta</taxon>
        <taxon>Imparidentia</taxon>
        <taxon>Neoheterodontei</taxon>
        <taxon>Myida</taxon>
        <taxon>Myoidea</taxon>
        <taxon>Myidae</taxon>
        <taxon>Mya</taxon>
    </lineage>
</organism>
<feature type="transmembrane region" description="Helical" evidence="5">
    <location>
        <begin position="131"/>
        <end position="154"/>
    </location>
</feature>
<gene>
    <name evidence="8" type="ORF">MAR_020974</name>
</gene>
<proteinExistence type="predicted"/>
<feature type="transmembrane region" description="Helical" evidence="5">
    <location>
        <begin position="278"/>
        <end position="300"/>
    </location>
</feature>
<dbReference type="InterPro" id="IPR036719">
    <property type="entry name" value="Neuro-gated_channel_TM_sf"/>
</dbReference>
<dbReference type="Gene3D" id="2.70.170.10">
    <property type="entry name" value="Neurotransmitter-gated ion-channel ligand-binding domain"/>
    <property type="match status" value="1"/>
</dbReference>
<dbReference type="PROSITE" id="PS00236">
    <property type="entry name" value="NEUROTR_ION_CHANNEL"/>
    <property type="match status" value="1"/>
</dbReference>
<evidence type="ECO:0000313" key="9">
    <source>
        <dbReference type="Proteomes" id="UP001164746"/>
    </source>
</evidence>